<gene>
    <name evidence="1" type="ORF">B0T15DRAFT_538595</name>
</gene>
<reference evidence="1" key="2">
    <citation type="submission" date="2023-06" db="EMBL/GenBank/DDBJ databases">
        <authorList>
            <consortium name="Lawrence Berkeley National Laboratory"/>
            <person name="Mondo S.J."/>
            <person name="Hensen N."/>
            <person name="Bonometti L."/>
            <person name="Westerberg I."/>
            <person name="Brannstrom I.O."/>
            <person name="Guillou S."/>
            <person name="Cros-Aarteil S."/>
            <person name="Calhoun S."/>
            <person name="Haridas S."/>
            <person name="Kuo A."/>
            <person name="Pangilinan J."/>
            <person name="Riley R."/>
            <person name="Labutti K."/>
            <person name="Andreopoulos B."/>
            <person name="Lipzen A."/>
            <person name="Chen C."/>
            <person name="Yanf M."/>
            <person name="Daum C."/>
            <person name="Ng V."/>
            <person name="Clum A."/>
            <person name="Steindorff A."/>
            <person name="Ohm R."/>
            <person name="Martin F."/>
            <person name="Silar P."/>
            <person name="Natvig D."/>
            <person name="Lalanne C."/>
            <person name="Gautier V."/>
            <person name="Ament-Velasquez S.L."/>
            <person name="Kruys A."/>
            <person name="Hutchinson M.I."/>
            <person name="Powell A.J."/>
            <person name="Barry K."/>
            <person name="Miller A.N."/>
            <person name="Grigoriev I.V."/>
            <person name="Debuchy R."/>
            <person name="Gladieux P."/>
            <person name="Thoren M.H."/>
            <person name="Johannesson H."/>
        </authorList>
    </citation>
    <scope>NUCLEOTIDE SEQUENCE</scope>
    <source>
        <strain evidence="1">CBS 333.67</strain>
    </source>
</reference>
<dbReference type="RefSeq" id="XP_062718711.1">
    <property type="nucleotide sequence ID" value="XM_062869691.1"/>
</dbReference>
<comment type="caution">
    <text evidence="1">The sequence shown here is derived from an EMBL/GenBank/DDBJ whole genome shotgun (WGS) entry which is preliminary data.</text>
</comment>
<organism evidence="1 2">
    <name type="scientific">Chaetomium strumarium</name>
    <dbReference type="NCBI Taxonomy" id="1170767"/>
    <lineage>
        <taxon>Eukaryota</taxon>
        <taxon>Fungi</taxon>
        <taxon>Dikarya</taxon>
        <taxon>Ascomycota</taxon>
        <taxon>Pezizomycotina</taxon>
        <taxon>Sordariomycetes</taxon>
        <taxon>Sordariomycetidae</taxon>
        <taxon>Sordariales</taxon>
        <taxon>Chaetomiaceae</taxon>
        <taxon>Chaetomium</taxon>
    </lineage>
</organism>
<dbReference type="EMBL" id="JAUDZG010000006">
    <property type="protein sequence ID" value="KAK3302931.1"/>
    <property type="molecule type" value="Genomic_DNA"/>
</dbReference>
<evidence type="ECO:0000313" key="2">
    <source>
        <dbReference type="Proteomes" id="UP001273166"/>
    </source>
</evidence>
<evidence type="ECO:0000313" key="1">
    <source>
        <dbReference type="EMBL" id="KAK3302931.1"/>
    </source>
</evidence>
<dbReference type="AlphaFoldDB" id="A0AAJ0GMW6"/>
<proteinExistence type="predicted"/>
<accession>A0AAJ0GMW6</accession>
<dbReference type="GeneID" id="87888520"/>
<protein>
    <submittedName>
        <fullName evidence="1">Uncharacterized protein</fullName>
    </submittedName>
</protein>
<reference evidence="1" key="1">
    <citation type="journal article" date="2023" name="Mol. Phylogenet. Evol.">
        <title>Genome-scale phylogeny and comparative genomics of the fungal order Sordariales.</title>
        <authorList>
            <person name="Hensen N."/>
            <person name="Bonometti L."/>
            <person name="Westerberg I."/>
            <person name="Brannstrom I.O."/>
            <person name="Guillou S."/>
            <person name="Cros-Aarteil S."/>
            <person name="Calhoun S."/>
            <person name="Haridas S."/>
            <person name="Kuo A."/>
            <person name="Mondo S."/>
            <person name="Pangilinan J."/>
            <person name="Riley R."/>
            <person name="LaButti K."/>
            <person name="Andreopoulos B."/>
            <person name="Lipzen A."/>
            <person name="Chen C."/>
            <person name="Yan M."/>
            <person name="Daum C."/>
            <person name="Ng V."/>
            <person name="Clum A."/>
            <person name="Steindorff A."/>
            <person name="Ohm R.A."/>
            <person name="Martin F."/>
            <person name="Silar P."/>
            <person name="Natvig D.O."/>
            <person name="Lalanne C."/>
            <person name="Gautier V."/>
            <person name="Ament-Velasquez S.L."/>
            <person name="Kruys A."/>
            <person name="Hutchinson M.I."/>
            <person name="Powell A.J."/>
            <person name="Barry K."/>
            <person name="Miller A.N."/>
            <person name="Grigoriev I.V."/>
            <person name="Debuchy R."/>
            <person name="Gladieux P."/>
            <person name="Hiltunen Thoren M."/>
            <person name="Johannesson H."/>
        </authorList>
    </citation>
    <scope>NUCLEOTIDE SEQUENCE</scope>
    <source>
        <strain evidence="1">CBS 333.67</strain>
    </source>
</reference>
<sequence>MTEPRGVILVLPEPDFDLSPIFSKVMHANSNSLLGSGSRKLSRYPRLSIFESTFSSREARIMSIAFMRRILYALLSPSSASAWDGFSVPSMTPLMLVELISACMAPFHRVPSFLRGQFAQIRFVPLLHLGVRRHFVRLDLVSGFAARDNGSLLGCELREREESRKSVDLRASCACQSLLLEERGYHDAENGCKNAPKHTQKGG</sequence>
<dbReference type="Proteomes" id="UP001273166">
    <property type="component" value="Unassembled WGS sequence"/>
</dbReference>
<keyword evidence="2" id="KW-1185">Reference proteome</keyword>
<name>A0AAJ0GMW6_9PEZI</name>